<reference evidence="1" key="1">
    <citation type="submission" date="2021-05" db="EMBL/GenBank/DDBJ databases">
        <title>First report of NDM-5 and VEB-6 producing Proteus mirabilis isolated from blood of a sepsis patient in Kolkata, India.</title>
        <authorList>
            <person name="Halder G."/>
            <person name="Chaudhuri B."/>
            <person name="Dutta S."/>
        </authorList>
    </citation>
    <scope>NUCLEOTIDE SEQUENCE [LARGE SCALE GENOMIC DNA]</scope>
    <source>
        <strain evidence="1">7049</strain>
    </source>
</reference>
<evidence type="ECO:0000313" key="1">
    <source>
        <dbReference type="EMBL" id="MEY2343447.1"/>
    </source>
</evidence>
<protein>
    <submittedName>
        <fullName evidence="1">Uncharacterized protein</fullName>
    </submittedName>
</protein>
<dbReference type="EMBL" id="JADQCH020000001">
    <property type="protein sequence ID" value="MEY2343447.1"/>
    <property type="molecule type" value="Genomic_DNA"/>
</dbReference>
<name>A0ABD5LQA2_PROMI</name>
<proteinExistence type="predicted"/>
<gene>
    <name evidence="1" type="ORF">I3679_000460</name>
</gene>
<dbReference type="AlphaFoldDB" id="A0ABD5LQA2"/>
<sequence length="78" mass="9190">MKKYIRLLTHNEIPRVWEIDRTELIERLYVLQQGQLVLSEQRFDMKGWPEGEAEHYTPVLLESAERGAPFGESLKMTS</sequence>
<comment type="caution">
    <text evidence="1">The sequence shown here is derived from an EMBL/GenBank/DDBJ whole genome shotgun (WGS) entry which is preliminary data.</text>
</comment>
<organism evidence="1">
    <name type="scientific">Proteus mirabilis</name>
    <dbReference type="NCBI Taxonomy" id="584"/>
    <lineage>
        <taxon>Bacteria</taxon>
        <taxon>Pseudomonadati</taxon>
        <taxon>Pseudomonadota</taxon>
        <taxon>Gammaproteobacteria</taxon>
        <taxon>Enterobacterales</taxon>
        <taxon>Morganellaceae</taxon>
        <taxon>Proteus</taxon>
    </lineage>
</organism>
<accession>A0ABD5LQA2</accession>